<dbReference type="Proteomes" id="UP000649617">
    <property type="component" value="Unassembled WGS sequence"/>
</dbReference>
<dbReference type="AlphaFoldDB" id="A0A812LDQ6"/>
<dbReference type="EMBL" id="CAJNIZ010005914">
    <property type="protein sequence ID" value="CAE7245674.1"/>
    <property type="molecule type" value="Genomic_DNA"/>
</dbReference>
<feature type="transmembrane region" description="Helical" evidence="1">
    <location>
        <begin position="277"/>
        <end position="298"/>
    </location>
</feature>
<name>A0A812LDQ6_SYMPI</name>
<keyword evidence="4" id="KW-1185">Reference proteome</keyword>
<feature type="transmembrane region" description="Helical" evidence="1">
    <location>
        <begin position="310"/>
        <end position="335"/>
    </location>
</feature>
<organism evidence="3 4">
    <name type="scientific">Symbiodinium pilosum</name>
    <name type="common">Dinoflagellate</name>
    <dbReference type="NCBI Taxonomy" id="2952"/>
    <lineage>
        <taxon>Eukaryota</taxon>
        <taxon>Sar</taxon>
        <taxon>Alveolata</taxon>
        <taxon>Dinophyceae</taxon>
        <taxon>Suessiales</taxon>
        <taxon>Symbiodiniaceae</taxon>
        <taxon>Symbiodinium</taxon>
    </lineage>
</organism>
<feature type="domain" description="YrhK" evidence="2">
    <location>
        <begin position="315"/>
        <end position="370"/>
    </location>
</feature>
<protein>
    <recommendedName>
        <fullName evidence="2">YrhK domain-containing protein</fullName>
    </recommendedName>
</protein>
<proteinExistence type="predicted"/>
<evidence type="ECO:0000313" key="4">
    <source>
        <dbReference type="Proteomes" id="UP000649617"/>
    </source>
</evidence>
<comment type="caution">
    <text evidence="3">The sequence shown here is derived from an EMBL/GenBank/DDBJ whole genome shotgun (WGS) entry which is preliminary data.</text>
</comment>
<feature type="transmembrane region" description="Helical" evidence="1">
    <location>
        <begin position="347"/>
        <end position="366"/>
    </location>
</feature>
<evidence type="ECO:0000259" key="2">
    <source>
        <dbReference type="Pfam" id="PF14145"/>
    </source>
</evidence>
<accession>A0A812LDQ6</accession>
<keyword evidence="1" id="KW-0812">Transmembrane</keyword>
<feature type="transmembrane region" description="Helical" evidence="1">
    <location>
        <begin position="241"/>
        <end position="257"/>
    </location>
</feature>
<evidence type="ECO:0000313" key="3">
    <source>
        <dbReference type="EMBL" id="CAE7245674.1"/>
    </source>
</evidence>
<dbReference type="Pfam" id="PF14145">
    <property type="entry name" value="YrhK"/>
    <property type="match status" value="1"/>
</dbReference>
<feature type="transmembrane region" description="Helical" evidence="1">
    <location>
        <begin position="163"/>
        <end position="182"/>
    </location>
</feature>
<gene>
    <name evidence="3" type="ORF">SPIL2461_LOCUS4476</name>
</gene>
<keyword evidence="1" id="KW-1133">Transmembrane helix</keyword>
<dbReference type="InterPro" id="IPR025424">
    <property type="entry name" value="YrhK_domain"/>
</dbReference>
<reference evidence="3" key="1">
    <citation type="submission" date="2021-02" db="EMBL/GenBank/DDBJ databases">
        <authorList>
            <person name="Dougan E. K."/>
            <person name="Rhodes N."/>
            <person name="Thang M."/>
            <person name="Chan C."/>
        </authorList>
    </citation>
    <scope>NUCLEOTIDE SEQUENCE</scope>
</reference>
<dbReference type="OrthoDB" id="429133at2759"/>
<evidence type="ECO:0000256" key="1">
    <source>
        <dbReference type="SAM" id="Phobius"/>
    </source>
</evidence>
<keyword evidence="1" id="KW-0472">Membrane</keyword>
<sequence length="464" mass="51521">MPLFAAALPDVNKDILESCFTLHDRELTVSFTFVVEGVDVDEVMRSNISLFQQLERNFTGFLASDKSSRIKPHHSHVQWRKTTSCSLDDAMLFDVNIYPRDGYTASALERSLPPVQSIKDALNGSLTAIGIDRLATHEEEPGDIQVNVVSRPRLVETAIVQKWAVDLGCNLFIIGSALLAFISGMDIFEDMLICGLKHSNNSSLRTNSAIATYEYLGSDAEAVKDTDADFHVMVGPRSEKLLYLAGGLIFLVGTFYFQHPQMISHRIPSEVLAEEDVLFAAIWMFIIGSIIFVFATFLNALTLNASGRTFIHWAVATCGIYELGGILFVMGSVCFMPNQGCKEGMEILGAWCFILGAACYVLGDFIDFMKTSALIFLRLKQEEAAHRIERAMLAFLFRRRLEQAGKLRSSPSQSQPALSRGLTRARSGSVTQAGLVTTFRQAMLQRSIIQALQLRDVPDFRCEV</sequence>